<evidence type="ECO:0000313" key="10">
    <source>
        <dbReference type="EMBL" id="CAH1998302.1"/>
    </source>
</evidence>
<keyword evidence="3 6" id="KW-0808">Transferase</keyword>
<feature type="compositionally biased region" description="Basic and acidic residues" evidence="7">
    <location>
        <begin position="341"/>
        <end position="353"/>
    </location>
</feature>
<evidence type="ECO:0000256" key="2">
    <source>
        <dbReference type="ARBA" id="ARBA00022603"/>
    </source>
</evidence>
<gene>
    <name evidence="10" type="ORF">ACAOBT_LOCUS24292</name>
</gene>
<evidence type="ECO:0000256" key="5">
    <source>
        <dbReference type="ARBA" id="ARBA00049303"/>
    </source>
</evidence>
<keyword evidence="4 6" id="KW-0949">S-adenosyl-L-methionine</keyword>
<proteinExistence type="predicted"/>
<dbReference type="Pfam" id="PF22528">
    <property type="entry name" value="PRMT_C"/>
    <property type="match status" value="1"/>
</dbReference>
<dbReference type="PROSITE" id="PS51678">
    <property type="entry name" value="SAM_MT_PRMT"/>
    <property type="match status" value="1"/>
</dbReference>
<feature type="compositionally biased region" description="Acidic residues" evidence="7">
    <location>
        <begin position="369"/>
        <end position="385"/>
    </location>
</feature>
<dbReference type="EC" id="2.1.1.319" evidence="1"/>
<evidence type="ECO:0000259" key="8">
    <source>
        <dbReference type="Pfam" id="PF13649"/>
    </source>
</evidence>
<dbReference type="GO" id="GO:0005634">
    <property type="term" value="C:nucleus"/>
    <property type="evidence" value="ECO:0007669"/>
    <property type="project" value="TreeGrafter"/>
</dbReference>
<dbReference type="CDD" id="cd02440">
    <property type="entry name" value="AdoMet_MTases"/>
    <property type="match status" value="1"/>
</dbReference>
<dbReference type="OrthoDB" id="7848332at2759"/>
<dbReference type="PANTHER" id="PTHR11006:SF122">
    <property type="entry name" value="ARGININE METHYLTRANSFERASE 8"/>
    <property type="match status" value="1"/>
</dbReference>
<reference evidence="10" key="1">
    <citation type="submission" date="2022-03" db="EMBL/GenBank/DDBJ databases">
        <authorList>
            <person name="Sayadi A."/>
        </authorList>
    </citation>
    <scope>NUCLEOTIDE SEQUENCE</scope>
</reference>
<comment type="caution">
    <text evidence="10">The sequence shown here is derived from an EMBL/GenBank/DDBJ whole genome shotgun (WGS) entry which is preliminary data.</text>
</comment>
<dbReference type="Gene3D" id="2.70.160.11">
    <property type="entry name" value="Hnrnp arginine n-methyltransferase1"/>
    <property type="match status" value="1"/>
</dbReference>
<protein>
    <recommendedName>
        <fullName evidence="1">type I protein arginine methyltransferase</fullName>
        <ecNumber evidence="1">2.1.1.319</ecNumber>
    </recommendedName>
</protein>
<dbReference type="PANTHER" id="PTHR11006">
    <property type="entry name" value="PROTEIN ARGININE N-METHYLTRANSFERASE"/>
    <property type="match status" value="1"/>
</dbReference>
<keyword evidence="11" id="KW-1185">Reference proteome</keyword>
<dbReference type="GO" id="GO:0032259">
    <property type="term" value="P:methylation"/>
    <property type="evidence" value="ECO:0007669"/>
    <property type="project" value="UniProtKB-KW"/>
</dbReference>
<dbReference type="AlphaFoldDB" id="A0A9P0LNJ2"/>
<sequence length="385" mass="43516">METGDYFESYEDIGIHKLMLEDAPRNKAYRESIHDNKELFKDKVVLDVGAGTGFLSVLCAQAGAKTVYAVEASNVYTIAEELAAENNFSSVIKVVNGRVEDIELPEKVDIIVSEWMGFYLLHEGMLNSVIEARDRFLKPDGLLFPESATLYSAPCSIPSLYGYWQDVQGVSMNCLASKLREQASKKPVTEIVASDDLLSDAEVVVWLDLREVTCDDIKSIEMRHVAVANKEGRYQGICLWFTCTFPSVQTEPVTLSTEPEELPTHWKQTVIVLPTDVPVELGTPIAYDLSLKQSPENCRRYIIEVTMLDPEEVEHPEYCLCHMTKCILVRAMFEKYDKEYVGDAERDKEKGDDEKEDEESTEKENAMNLEEEKENCEVDNDGGED</sequence>
<dbReference type="GO" id="GO:0042054">
    <property type="term" value="F:histone methyltransferase activity"/>
    <property type="evidence" value="ECO:0007669"/>
    <property type="project" value="TreeGrafter"/>
</dbReference>
<evidence type="ECO:0000259" key="9">
    <source>
        <dbReference type="Pfam" id="PF22528"/>
    </source>
</evidence>
<dbReference type="GO" id="GO:0035241">
    <property type="term" value="F:protein-arginine omega-N monomethyltransferase activity"/>
    <property type="evidence" value="ECO:0007669"/>
    <property type="project" value="TreeGrafter"/>
</dbReference>
<feature type="domain" description="Protein arginine N-methyltransferase" evidence="9">
    <location>
        <begin position="147"/>
        <end position="304"/>
    </location>
</feature>
<dbReference type="InterPro" id="IPR025799">
    <property type="entry name" value="Arg_MeTrfase"/>
</dbReference>
<dbReference type="Proteomes" id="UP001152888">
    <property type="component" value="Unassembled WGS sequence"/>
</dbReference>
<organism evidence="10 11">
    <name type="scientific">Acanthoscelides obtectus</name>
    <name type="common">Bean weevil</name>
    <name type="synonym">Bruchus obtectus</name>
    <dbReference type="NCBI Taxonomy" id="200917"/>
    <lineage>
        <taxon>Eukaryota</taxon>
        <taxon>Metazoa</taxon>
        <taxon>Ecdysozoa</taxon>
        <taxon>Arthropoda</taxon>
        <taxon>Hexapoda</taxon>
        <taxon>Insecta</taxon>
        <taxon>Pterygota</taxon>
        <taxon>Neoptera</taxon>
        <taxon>Endopterygota</taxon>
        <taxon>Coleoptera</taxon>
        <taxon>Polyphaga</taxon>
        <taxon>Cucujiformia</taxon>
        <taxon>Chrysomeloidea</taxon>
        <taxon>Chrysomelidae</taxon>
        <taxon>Bruchinae</taxon>
        <taxon>Bruchini</taxon>
        <taxon>Acanthoscelides</taxon>
    </lineage>
</organism>
<dbReference type="InterPro" id="IPR029063">
    <property type="entry name" value="SAM-dependent_MTases_sf"/>
</dbReference>
<name>A0A9P0LNJ2_ACAOB</name>
<evidence type="ECO:0000313" key="11">
    <source>
        <dbReference type="Proteomes" id="UP001152888"/>
    </source>
</evidence>
<feature type="region of interest" description="Disordered" evidence="7">
    <location>
        <begin position="341"/>
        <end position="385"/>
    </location>
</feature>
<dbReference type="EMBL" id="CAKOFQ010007323">
    <property type="protein sequence ID" value="CAH1998302.1"/>
    <property type="molecule type" value="Genomic_DNA"/>
</dbReference>
<evidence type="ECO:0000256" key="7">
    <source>
        <dbReference type="SAM" id="MobiDB-lite"/>
    </source>
</evidence>
<dbReference type="InterPro" id="IPR041698">
    <property type="entry name" value="Methyltransf_25"/>
</dbReference>
<comment type="catalytic activity">
    <reaction evidence="5">
        <text>L-arginyl-[protein] + S-adenosyl-L-methionine = N(omega)-methyl-L-arginyl-[protein] + S-adenosyl-L-homocysteine + H(+)</text>
        <dbReference type="Rhea" id="RHEA:48100"/>
        <dbReference type="Rhea" id="RHEA-COMP:10532"/>
        <dbReference type="Rhea" id="RHEA-COMP:11990"/>
        <dbReference type="ChEBI" id="CHEBI:15378"/>
        <dbReference type="ChEBI" id="CHEBI:29965"/>
        <dbReference type="ChEBI" id="CHEBI:57856"/>
        <dbReference type="ChEBI" id="CHEBI:59789"/>
        <dbReference type="ChEBI" id="CHEBI:65280"/>
    </reaction>
    <physiologicalReaction direction="left-to-right" evidence="5">
        <dbReference type="Rhea" id="RHEA:48101"/>
    </physiologicalReaction>
</comment>
<evidence type="ECO:0000256" key="1">
    <source>
        <dbReference type="ARBA" id="ARBA00011925"/>
    </source>
</evidence>
<keyword evidence="2 6" id="KW-0489">Methyltransferase</keyword>
<feature type="domain" description="Methyltransferase" evidence="8">
    <location>
        <begin position="45"/>
        <end position="141"/>
    </location>
</feature>
<accession>A0A9P0LNJ2</accession>
<evidence type="ECO:0000256" key="4">
    <source>
        <dbReference type="ARBA" id="ARBA00022691"/>
    </source>
</evidence>
<dbReference type="GO" id="GO:0035242">
    <property type="term" value="F:protein-arginine omega-N asymmetric methyltransferase activity"/>
    <property type="evidence" value="ECO:0007669"/>
    <property type="project" value="UniProtKB-EC"/>
</dbReference>
<evidence type="ECO:0000256" key="3">
    <source>
        <dbReference type="ARBA" id="ARBA00022679"/>
    </source>
</evidence>
<evidence type="ECO:0000256" key="6">
    <source>
        <dbReference type="PROSITE-ProRule" id="PRU01015"/>
    </source>
</evidence>
<dbReference type="FunFam" id="3.40.50.150:FF:000003">
    <property type="entry name" value="Blast:Protein arginine N-methyltransferase 1"/>
    <property type="match status" value="1"/>
</dbReference>
<dbReference type="InterPro" id="IPR055135">
    <property type="entry name" value="PRMT_dom"/>
</dbReference>
<dbReference type="Pfam" id="PF13649">
    <property type="entry name" value="Methyltransf_25"/>
    <property type="match status" value="1"/>
</dbReference>
<dbReference type="Gene3D" id="3.40.50.150">
    <property type="entry name" value="Vaccinia Virus protein VP39"/>
    <property type="match status" value="1"/>
</dbReference>
<dbReference type="SUPFAM" id="SSF53335">
    <property type="entry name" value="S-adenosyl-L-methionine-dependent methyltransferases"/>
    <property type="match status" value="1"/>
</dbReference>